<protein>
    <recommendedName>
        <fullName evidence="3">Helix-turn-helix domain-containing protein</fullName>
    </recommendedName>
</protein>
<dbReference type="OrthoDB" id="8759945at2"/>
<reference evidence="1" key="1">
    <citation type="submission" date="2014-10" db="EMBL/GenBank/DDBJ databases">
        <title>Massilia sp. genome.</title>
        <authorList>
            <person name="Xu B."/>
            <person name="Dai L."/>
            <person name="Huang Z."/>
        </authorList>
    </citation>
    <scope>NUCLEOTIDE SEQUENCE [LARGE SCALE GENOMIC DNA]</scope>
    <source>
        <strain evidence="1">CFS-1</strain>
    </source>
</reference>
<evidence type="ECO:0008006" key="3">
    <source>
        <dbReference type="Google" id="ProtNLM"/>
    </source>
</evidence>
<dbReference type="RefSeq" id="WP_123070283.1">
    <property type="nucleotide sequence ID" value="NZ_JSAB01000148.1"/>
</dbReference>
<organism evidence="1 2">
    <name type="scientific">Massilia aurea</name>
    <dbReference type="NCBI Taxonomy" id="373040"/>
    <lineage>
        <taxon>Bacteria</taxon>
        <taxon>Pseudomonadati</taxon>
        <taxon>Pseudomonadota</taxon>
        <taxon>Betaproteobacteria</taxon>
        <taxon>Burkholderiales</taxon>
        <taxon>Oxalobacteraceae</taxon>
        <taxon>Telluria group</taxon>
        <taxon>Massilia</taxon>
    </lineage>
</organism>
<dbReference type="EMBL" id="JSAB01000148">
    <property type="protein sequence ID" value="RNF30028.1"/>
    <property type="molecule type" value="Genomic_DNA"/>
</dbReference>
<gene>
    <name evidence="1" type="ORF">NM04_14905</name>
</gene>
<evidence type="ECO:0000313" key="2">
    <source>
        <dbReference type="Proteomes" id="UP000283254"/>
    </source>
</evidence>
<accession>A0A422QJ96</accession>
<dbReference type="AlphaFoldDB" id="A0A422QJ96"/>
<name>A0A422QJ96_9BURK</name>
<proteinExistence type="predicted"/>
<keyword evidence="2" id="KW-1185">Reference proteome</keyword>
<sequence>MSELEERDGYRAAAPADEQAMAQARRTHVRMMLIQQFHLDSAFIGVPKLAGILGLSPSTVWGYIRERKFFIPYRLFNKSPVVCIDDLVDWYCASDAVIKGAVALEQSAAAASRSDIEAERDSEVDDAVAQALASIGIDPKSKRGSLRPG</sequence>
<dbReference type="Proteomes" id="UP000283254">
    <property type="component" value="Unassembled WGS sequence"/>
</dbReference>
<evidence type="ECO:0000313" key="1">
    <source>
        <dbReference type="EMBL" id="RNF30028.1"/>
    </source>
</evidence>
<comment type="caution">
    <text evidence="1">The sequence shown here is derived from an EMBL/GenBank/DDBJ whole genome shotgun (WGS) entry which is preliminary data.</text>
</comment>